<comment type="caution">
    <text evidence="3">The sequence shown here is derived from an EMBL/GenBank/DDBJ whole genome shotgun (WGS) entry which is preliminary data.</text>
</comment>
<feature type="domain" description="Death" evidence="2">
    <location>
        <begin position="478"/>
        <end position="550"/>
    </location>
</feature>
<evidence type="ECO:0000256" key="1">
    <source>
        <dbReference type="ARBA" id="ARBA00022737"/>
    </source>
</evidence>
<dbReference type="OrthoDB" id="10031931at2759"/>
<keyword evidence="1" id="KW-0677">Repeat</keyword>
<dbReference type="InterPro" id="IPR011029">
    <property type="entry name" value="DEATH-like_dom_sf"/>
</dbReference>
<dbReference type="InterPro" id="IPR032171">
    <property type="entry name" value="COR-A"/>
</dbReference>
<accession>A0A8S3PMT6</accession>
<keyword evidence="4" id="KW-1185">Reference proteome</keyword>
<dbReference type="Pfam" id="PF00531">
    <property type="entry name" value="Death"/>
    <property type="match status" value="1"/>
</dbReference>
<dbReference type="InterPro" id="IPR000488">
    <property type="entry name" value="Death_dom"/>
</dbReference>
<dbReference type="CDD" id="cd01670">
    <property type="entry name" value="Death"/>
    <property type="match status" value="1"/>
</dbReference>
<reference evidence="3" key="1">
    <citation type="submission" date="2021-03" db="EMBL/GenBank/DDBJ databases">
        <authorList>
            <person name="Bekaert M."/>
        </authorList>
    </citation>
    <scope>NUCLEOTIDE SEQUENCE</scope>
</reference>
<name>A0A8S3PMT6_MYTED</name>
<dbReference type="Gene3D" id="1.10.533.10">
    <property type="entry name" value="Death Domain, Fas"/>
    <property type="match status" value="1"/>
</dbReference>
<evidence type="ECO:0000259" key="2">
    <source>
        <dbReference type="PROSITE" id="PS50017"/>
    </source>
</evidence>
<dbReference type="EMBL" id="CAJPWZ010000051">
    <property type="protein sequence ID" value="CAG2184937.1"/>
    <property type="molecule type" value="Genomic_DNA"/>
</dbReference>
<sequence length="567" mass="65688">MEALRESISKTIIENPQWGQRVPKQFLILEMMFAALVEEGKYMISFEEAEEINTQTGVKPLSTEELVLFLRIQNICGKMTYIEYPNLQNFIVINPTCLIDVLKSIVTSVPATTSLSQGRLTKTDLTKIWSSEKFSHFLQHEEYFRQLLVHYDILSEVKRYDREGGKKIPVDRYLVPCMIKTQNTTNFVECHITSKKCIGFVFEFRASHVPDAIPSRLISSIISIWNVKCYDNIELLFHGFVAVVLDRKHDLVVKIERNTIAVYIVHKVRKELIIRDLASCVRQCLEQNLDRISEVYSLSFSDEITTKRYVPFHVKFKQGCLSQNCVIVAKDIDGVENELLCRIHGYKTPKSELDIWYSDRTLLYCKDSCKGIPEAVLRMPLNDSQLLRICNSLTREEIRNLAINLGVSNIELDTIATEYISMIKFYSLRFCKEKNKSCEDFLNAMEAAEINKHTMCQILRQAEVLTDIPDRILNLSPSDEMFDKLCLRIGDEWMVLGLELGFEIERLEQIRHDTKMVLREISRQMLYCWRNRDDGATIKELCDALARSGRNPHLIKEILENCGSYPT</sequence>
<organism evidence="3 4">
    <name type="scientific">Mytilus edulis</name>
    <name type="common">Blue mussel</name>
    <dbReference type="NCBI Taxonomy" id="6550"/>
    <lineage>
        <taxon>Eukaryota</taxon>
        <taxon>Metazoa</taxon>
        <taxon>Spiralia</taxon>
        <taxon>Lophotrochozoa</taxon>
        <taxon>Mollusca</taxon>
        <taxon>Bivalvia</taxon>
        <taxon>Autobranchia</taxon>
        <taxon>Pteriomorphia</taxon>
        <taxon>Mytilida</taxon>
        <taxon>Mytiloidea</taxon>
        <taxon>Mytilidae</taxon>
        <taxon>Mytilinae</taxon>
        <taxon>Mytilus</taxon>
    </lineage>
</organism>
<gene>
    <name evidence="3" type="ORF">MEDL_572</name>
</gene>
<dbReference type="Proteomes" id="UP000683360">
    <property type="component" value="Unassembled WGS sequence"/>
</dbReference>
<evidence type="ECO:0000313" key="3">
    <source>
        <dbReference type="EMBL" id="CAG2184937.1"/>
    </source>
</evidence>
<dbReference type="GO" id="GO:0007165">
    <property type="term" value="P:signal transduction"/>
    <property type="evidence" value="ECO:0007669"/>
    <property type="project" value="InterPro"/>
</dbReference>
<evidence type="ECO:0000313" key="4">
    <source>
        <dbReference type="Proteomes" id="UP000683360"/>
    </source>
</evidence>
<protein>
    <recommendedName>
        <fullName evidence="2">Death domain-containing protein</fullName>
    </recommendedName>
</protein>
<dbReference type="Pfam" id="PF16095">
    <property type="entry name" value="COR-A"/>
    <property type="match status" value="1"/>
</dbReference>
<proteinExistence type="predicted"/>
<dbReference type="SMART" id="SM00005">
    <property type="entry name" value="DEATH"/>
    <property type="match status" value="1"/>
</dbReference>
<dbReference type="AlphaFoldDB" id="A0A8S3PMT6"/>
<dbReference type="SUPFAM" id="SSF47986">
    <property type="entry name" value="DEATH domain"/>
    <property type="match status" value="1"/>
</dbReference>
<dbReference type="PROSITE" id="PS50017">
    <property type="entry name" value="DEATH_DOMAIN"/>
    <property type="match status" value="1"/>
</dbReference>